<dbReference type="Pfam" id="PF08748">
    <property type="entry name" value="Phage_TAC_4"/>
    <property type="match status" value="1"/>
</dbReference>
<protein>
    <submittedName>
        <fullName evidence="1">Uncharacterized protein</fullName>
    </submittedName>
</protein>
<sequence length="105" mass="11815">MGRFNFILGQRPDCKLPVTFAKPNGEDATIIFTVRHLSSKEVQDMSANRGEMNDSEFNTKIASGWNLVEEFNEENALKLVQYYPSAAYNLTATYIKALAGHRAKI</sequence>
<proteinExistence type="predicted"/>
<gene>
    <name evidence="1" type="ORF">FLXISF001_028</name>
</gene>
<keyword evidence="2" id="KW-1185">Reference proteome</keyword>
<dbReference type="Proteomes" id="UP000228981">
    <property type="component" value="Segment"/>
</dbReference>
<dbReference type="EMBL" id="MG049919">
    <property type="protein sequence ID" value="ATN94106.1"/>
    <property type="molecule type" value="Genomic_DNA"/>
</dbReference>
<name>A0A2D1GPY2_9CAUD</name>
<dbReference type="InterPro" id="IPR014859">
    <property type="entry name" value="Phage_TAC_4"/>
</dbReference>
<organism evidence="1 2">
    <name type="scientific">Shigella phage vB_SflS-ISF001</name>
    <dbReference type="NCBI Taxonomy" id="2048005"/>
    <lineage>
        <taxon>Viruses</taxon>
        <taxon>Duplodnaviria</taxon>
        <taxon>Heunggongvirae</taxon>
        <taxon>Uroviricota</taxon>
        <taxon>Caudoviricetes</taxon>
        <taxon>Drexlerviridae</taxon>
        <taxon>Tunavirinae</taxon>
        <taxon>Tunavirus</taxon>
        <taxon>Tunavirus ISF001</taxon>
    </lineage>
</organism>
<evidence type="ECO:0000313" key="2">
    <source>
        <dbReference type="Proteomes" id="UP000228981"/>
    </source>
</evidence>
<evidence type="ECO:0000313" key="1">
    <source>
        <dbReference type="EMBL" id="ATN94106.1"/>
    </source>
</evidence>
<reference evidence="1 2" key="1">
    <citation type="submission" date="2017-10" db="EMBL/GenBank/DDBJ databases">
        <title>Comparative genomic analysis of a novel S. flexneri bacteriophage vB_SflS-ISF001.</title>
        <authorList>
            <person name="Shahin K."/>
            <person name="Bouzari M."/>
            <person name="Wang R."/>
        </authorList>
    </citation>
    <scope>NUCLEOTIDE SEQUENCE [LARGE SCALE GENOMIC DNA]</scope>
</reference>
<accession>A0A2D1GPY2</accession>